<comment type="caution">
    <text evidence="2">The sequence shown here is derived from an EMBL/GenBank/DDBJ whole genome shotgun (WGS) entry which is preliminary data.</text>
</comment>
<name>A0A066VXL6_TILAU</name>
<dbReference type="AlphaFoldDB" id="A0A066VXL6"/>
<feature type="region of interest" description="Disordered" evidence="1">
    <location>
        <begin position="308"/>
        <end position="364"/>
    </location>
</feature>
<proteinExistence type="predicted"/>
<feature type="region of interest" description="Disordered" evidence="1">
    <location>
        <begin position="380"/>
        <end position="434"/>
    </location>
</feature>
<feature type="region of interest" description="Disordered" evidence="1">
    <location>
        <begin position="1"/>
        <end position="248"/>
    </location>
</feature>
<feature type="compositionally biased region" description="Polar residues" evidence="1">
    <location>
        <begin position="386"/>
        <end position="414"/>
    </location>
</feature>
<evidence type="ECO:0000313" key="2">
    <source>
        <dbReference type="EMBL" id="KDN46447.1"/>
    </source>
</evidence>
<protein>
    <submittedName>
        <fullName evidence="2">Uncharacterized protein</fullName>
    </submittedName>
</protein>
<dbReference type="STRING" id="1037660.A0A066VXL6"/>
<dbReference type="Proteomes" id="UP000027361">
    <property type="component" value="Unassembled WGS sequence"/>
</dbReference>
<sequence>MKTTAMPAPMTKKAISTPLPKKRETTSASQSVAATKGWEASPDIIDTSQASAEGKLEVTTYAEASAVDPSKNKAAPEGTASEDAELGAAAASGDAVLGTSKGDELEDPEATACEKIKVLKQQKAERPKKDTAVEKRKTKEKRAELKRVATRQKQQEKQERKAKERKQKEELIAKLKTEKQRAWVEKEAAKSAAAAKKRAEGQRKKQEIEERRKIQAEKDAERKARKEQHDREKRVAAEKAKGQKKQLKDIRKMATAAALVEVAAWHAKEVAEANEDLQAVKAQKARISSDFRPVRAAITVERSSTKFKSKSARISVDATRPSPKTDADKVRRRKSVKSQCSAAEKGKGRALDVQSVDNSVADPNNAEKAAVLVEAEIAGAKKENNAHPQFSPSKTSISRESTGTARSSTVTVINPSRGGRKPAPAVQWRKPEDY</sequence>
<gene>
    <name evidence="2" type="ORF">K437DRAFT_107248</name>
</gene>
<organism evidence="2 3">
    <name type="scientific">Tilletiaria anomala (strain ATCC 24038 / CBS 436.72 / UBC 951)</name>
    <dbReference type="NCBI Taxonomy" id="1037660"/>
    <lineage>
        <taxon>Eukaryota</taxon>
        <taxon>Fungi</taxon>
        <taxon>Dikarya</taxon>
        <taxon>Basidiomycota</taxon>
        <taxon>Ustilaginomycotina</taxon>
        <taxon>Exobasidiomycetes</taxon>
        <taxon>Georgefischeriales</taxon>
        <taxon>Tilletiariaceae</taxon>
        <taxon>Tilletiaria</taxon>
    </lineage>
</organism>
<feature type="compositionally biased region" description="Basic and acidic residues" evidence="1">
    <location>
        <begin position="112"/>
        <end position="189"/>
    </location>
</feature>
<keyword evidence="3" id="KW-1185">Reference proteome</keyword>
<feature type="compositionally biased region" description="Basic and acidic residues" evidence="1">
    <location>
        <begin position="197"/>
        <end position="248"/>
    </location>
</feature>
<dbReference type="InParanoid" id="A0A066VXL6"/>
<dbReference type="HOGENOM" id="CLU_631906_0_0_1"/>
<dbReference type="RefSeq" id="XP_013243536.1">
    <property type="nucleotide sequence ID" value="XM_013388082.1"/>
</dbReference>
<feature type="compositionally biased region" description="Low complexity" evidence="1">
    <location>
        <begin position="86"/>
        <end position="95"/>
    </location>
</feature>
<dbReference type="EMBL" id="JMSN01000035">
    <property type="protein sequence ID" value="KDN46447.1"/>
    <property type="molecule type" value="Genomic_DNA"/>
</dbReference>
<evidence type="ECO:0000313" key="3">
    <source>
        <dbReference type="Proteomes" id="UP000027361"/>
    </source>
</evidence>
<reference evidence="2 3" key="1">
    <citation type="submission" date="2014-05" db="EMBL/GenBank/DDBJ databases">
        <title>Draft genome sequence of a rare smut relative, Tilletiaria anomala UBC 951.</title>
        <authorList>
            <consortium name="DOE Joint Genome Institute"/>
            <person name="Toome M."/>
            <person name="Kuo A."/>
            <person name="Henrissat B."/>
            <person name="Lipzen A."/>
            <person name="Tritt A."/>
            <person name="Yoshinaga Y."/>
            <person name="Zane M."/>
            <person name="Barry K."/>
            <person name="Grigoriev I.V."/>
            <person name="Spatafora J.W."/>
            <person name="Aimea M.C."/>
        </authorList>
    </citation>
    <scope>NUCLEOTIDE SEQUENCE [LARGE SCALE GENOMIC DNA]</scope>
    <source>
        <strain evidence="2 3">UBC 951</strain>
    </source>
</reference>
<dbReference type="GeneID" id="25261264"/>
<accession>A0A066VXL6</accession>
<evidence type="ECO:0000256" key="1">
    <source>
        <dbReference type="SAM" id="MobiDB-lite"/>
    </source>
</evidence>